<dbReference type="GO" id="GO:0009236">
    <property type="term" value="P:cobalamin biosynthetic process"/>
    <property type="evidence" value="ECO:0007669"/>
    <property type="project" value="InterPro"/>
</dbReference>
<dbReference type="Gene3D" id="3.40.50.300">
    <property type="entry name" value="P-loop containing nucleotide triphosphate hydrolases"/>
    <property type="match status" value="1"/>
</dbReference>
<reference evidence="1" key="1">
    <citation type="submission" date="2020-10" db="EMBL/GenBank/DDBJ databases">
        <authorList>
            <person name="Gilroy R."/>
        </authorList>
    </citation>
    <scope>NUCLEOTIDE SEQUENCE</scope>
    <source>
        <strain evidence="1">13766</strain>
    </source>
</reference>
<dbReference type="GO" id="GO:0000166">
    <property type="term" value="F:nucleotide binding"/>
    <property type="evidence" value="ECO:0007669"/>
    <property type="project" value="InterPro"/>
</dbReference>
<dbReference type="GO" id="GO:0043752">
    <property type="term" value="F:adenosylcobinamide kinase activity"/>
    <property type="evidence" value="ECO:0007669"/>
    <property type="project" value="InterPro"/>
</dbReference>
<comment type="caution">
    <text evidence="1">The sequence shown here is derived from an EMBL/GenBank/DDBJ whole genome shotgun (WGS) entry which is preliminary data.</text>
</comment>
<organism evidence="1 2">
    <name type="scientific">Candidatus Alectryocaccomicrobium excrementavium</name>
    <dbReference type="NCBI Taxonomy" id="2840668"/>
    <lineage>
        <taxon>Bacteria</taxon>
        <taxon>Bacillati</taxon>
        <taxon>Bacillota</taxon>
        <taxon>Clostridia</taxon>
        <taxon>Candidatus Alectryocaccomicrobium</taxon>
    </lineage>
</organism>
<dbReference type="GO" id="GO:0016779">
    <property type="term" value="F:nucleotidyltransferase activity"/>
    <property type="evidence" value="ECO:0007669"/>
    <property type="project" value="UniProtKB-KW"/>
</dbReference>
<dbReference type="Proteomes" id="UP000824140">
    <property type="component" value="Unassembled WGS sequence"/>
</dbReference>
<dbReference type="SUPFAM" id="SSF52540">
    <property type="entry name" value="P-loop containing nucleoside triphosphate hydrolases"/>
    <property type="match status" value="1"/>
</dbReference>
<proteinExistence type="predicted"/>
<name>A0A9D1FZ98_9FIRM</name>
<dbReference type="InterPro" id="IPR027417">
    <property type="entry name" value="P-loop_NTPase"/>
</dbReference>
<dbReference type="EMBL" id="DVJN01000051">
    <property type="protein sequence ID" value="HIS91883.1"/>
    <property type="molecule type" value="Genomic_DNA"/>
</dbReference>
<keyword evidence="1" id="KW-0808">Transferase</keyword>
<dbReference type="Pfam" id="PF02283">
    <property type="entry name" value="CobU"/>
    <property type="match status" value="1"/>
</dbReference>
<evidence type="ECO:0000313" key="1">
    <source>
        <dbReference type="EMBL" id="HIS91883.1"/>
    </source>
</evidence>
<sequence length="108" mass="11320">MKLYVGGAFQGQEELARRENPGAEIWPDFHESVRAAMARGEEPGAFARGICASHAGAVIVANEVGAGIVPIDPGERAYREGVGRALCAIAQNSESVTRAVCGIGVRLK</sequence>
<reference evidence="1" key="2">
    <citation type="journal article" date="2021" name="PeerJ">
        <title>Extensive microbial diversity within the chicken gut microbiome revealed by metagenomics and culture.</title>
        <authorList>
            <person name="Gilroy R."/>
            <person name="Ravi A."/>
            <person name="Getino M."/>
            <person name="Pursley I."/>
            <person name="Horton D.L."/>
            <person name="Alikhan N.F."/>
            <person name="Baker D."/>
            <person name="Gharbi K."/>
            <person name="Hall N."/>
            <person name="Watson M."/>
            <person name="Adriaenssens E.M."/>
            <person name="Foster-Nyarko E."/>
            <person name="Jarju S."/>
            <person name="Secka A."/>
            <person name="Antonio M."/>
            <person name="Oren A."/>
            <person name="Chaudhuri R.R."/>
            <person name="La Ragione R."/>
            <person name="Hildebrand F."/>
            <person name="Pallen M.J."/>
        </authorList>
    </citation>
    <scope>NUCLEOTIDE SEQUENCE</scope>
    <source>
        <strain evidence="1">13766</strain>
    </source>
</reference>
<dbReference type="InterPro" id="IPR003203">
    <property type="entry name" value="CobU/CobP"/>
</dbReference>
<protein>
    <submittedName>
        <fullName evidence="1">Bifunctional adenosylcobinamide kinase/adenosylcobinamide-phosphate guanylyltransferase</fullName>
    </submittedName>
</protein>
<gene>
    <name evidence="1" type="ORF">IAA84_02580</name>
</gene>
<dbReference type="AlphaFoldDB" id="A0A9D1FZ98"/>
<keyword evidence="1" id="KW-0548">Nucleotidyltransferase</keyword>
<keyword evidence="1" id="KW-0418">Kinase</keyword>
<accession>A0A9D1FZ98</accession>
<evidence type="ECO:0000313" key="2">
    <source>
        <dbReference type="Proteomes" id="UP000824140"/>
    </source>
</evidence>